<keyword evidence="5" id="KW-0732">Signal</keyword>
<keyword evidence="8" id="KW-1185">Reference proteome</keyword>
<evidence type="ECO:0000256" key="3">
    <source>
        <dbReference type="ARBA" id="ARBA00023295"/>
    </source>
</evidence>
<proteinExistence type="inferred from homology"/>
<feature type="signal peptide" evidence="5">
    <location>
        <begin position="1"/>
        <end position="17"/>
    </location>
</feature>
<name>A0AAN6NHL4_9PEZI</name>
<keyword evidence="3 4" id="KW-0326">Glycosidase</keyword>
<reference evidence="8" key="1">
    <citation type="journal article" date="2023" name="Mol. Phylogenet. Evol.">
        <title>Genome-scale phylogeny and comparative genomics of the fungal order Sordariales.</title>
        <authorList>
            <person name="Hensen N."/>
            <person name="Bonometti L."/>
            <person name="Westerberg I."/>
            <person name="Brannstrom I.O."/>
            <person name="Guillou S."/>
            <person name="Cros-Aarteil S."/>
            <person name="Calhoun S."/>
            <person name="Haridas S."/>
            <person name="Kuo A."/>
            <person name="Mondo S."/>
            <person name="Pangilinan J."/>
            <person name="Riley R."/>
            <person name="LaButti K."/>
            <person name="Andreopoulos B."/>
            <person name="Lipzen A."/>
            <person name="Chen C."/>
            <person name="Yan M."/>
            <person name="Daum C."/>
            <person name="Ng V."/>
            <person name="Clum A."/>
            <person name="Steindorff A."/>
            <person name="Ohm R.A."/>
            <person name="Martin F."/>
            <person name="Silar P."/>
            <person name="Natvig D.O."/>
            <person name="Lalanne C."/>
            <person name="Gautier V."/>
            <person name="Ament-Velasquez S.L."/>
            <person name="Kruys A."/>
            <person name="Hutchinson M.I."/>
            <person name="Powell A.J."/>
            <person name="Barry K."/>
            <person name="Miller A.N."/>
            <person name="Grigoriev I.V."/>
            <person name="Debuchy R."/>
            <person name="Gladieux P."/>
            <person name="Hiltunen Thoren M."/>
            <person name="Johannesson H."/>
        </authorList>
    </citation>
    <scope>NUCLEOTIDE SEQUENCE [LARGE SCALE GENOMIC DNA]</scope>
    <source>
        <strain evidence="8">CBS 340.73</strain>
    </source>
</reference>
<dbReference type="Proteomes" id="UP001303473">
    <property type="component" value="Unassembled WGS sequence"/>
</dbReference>
<dbReference type="PANTHER" id="PTHR31263:SF0">
    <property type="entry name" value="CELLULASE FAMILY PROTEIN (AFU_ORTHOLOGUE AFUA_5G14560)"/>
    <property type="match status" value="1"/>
</dbReference>
<gene>
    <name evidence="7" type="ORF">QBC46DRAFT_280001</name>
</gene>
<evidence type="ECO:0000256" key="1">
    <source>
        <dbReference type="ARBA" id="ARBA00005641"/>
    </source>
</evidence>
<feature type="domain" description="Glycoside hydrolase family 5" evidence="6">
    <location>
        <begin position="64"/>
        <end position="377"/>
    </location>
</feature>
<accession>A0AAN6NHL4</accession>
<dbReference type="Pfam" id="PF00150">
    <property type="entry name" value="Cellulase"/>
    <property type="match status" value="1"/>
</dbReference>
<comment type="similarity">
    <text evidence="1 4">Belongs to the glycosyl hydrolase 5 (cellulase A) family.</text>
</comment>
<evidence type="ECO:0000256" key="5">
    <source>
        <dbReference type="SAM" id="SignalP"/>
    </source>
</evidence>
<protein>
    <submittedName>
        <fullName evidence="7">Glycoside hydrolase superfamily</fullName>
    </submittedName>
</protein>
<dbReference type="GO" id="GO:0004553">
    <property type="term" value="F:hydrolase activity, hydrolyzing O-glycosyl compounds"/>
    <property type="evidence" value="ECO:0007669"/>
    <property type="project" value="InterPro"/>
</dbReference>
<organism evidence="7 8">
    <name type="scientific">Diplogelasinospora grovesii</name>
    <dbReference type="NCBI Taxonomy" id="303347"/>
    <lineage>
        <taxon>Eukaryota</taxon>
        <taxon>Fungi</taxon>
        <taxon>Dikarya</taxon>
        <taxon>Ascomycota</taxon>
        <taxon>Pezizomycotina</taxon>
        <taxon>Sordariomycetes</taxon>
        <taxon>Sordariomycetidae</taxon>
        <taxon>Sordariales</taxon>
        <taxon>Diplogelasinosporaceae</taxon>
        <taxon>Diplogelasinospora</taxon>
    </lineage>
</organism>
<dbReference type="GO" id="GO:0000272">
    <property type="term" value="P:polysaccharide catabolic process"/>
    <property type="evidence" value="ECO:0007669"/>
    <property type="project" value="InterPro"/>
</dbReference>
<evidence type="ECO:0000256" key="2">
    <source>
        <dbReference type="ARBA" id="ARBA00022801"/>
    </source>
</evidence>
<evidence type="ECO:0000313" key="8">
    <source>
        <dbReference type="Proteomes" id="UP001303473"/>
    </source>
</evidence>
<dbReference type="AlphaFoldDB" id="A0AAN6NHL4"/>
<keyword evidence="2 4" id="KW-0378">Hydrolase</keyword>
<evidence type="ECO:0000256" key="4">
    <source>
        <dbReference type="RuleBase" id="RU361153"/>
    </source>
</evidence>
<dbReference type="InterPro" id="IPR001547">
    <property type="entry name" value="Glyco_hydro_5"/>
</dbReference>
<dbReference type="InterPro" id="IPR017853">
    <property type="entry name" value="GH"/>
</dbReference>
<evidence type="ECO:0000259" key="6">
    <source>
        <dbReference type="Pfam" id="PF00150"/>
    </source>
</evidence>
<feature type="chain" id="PRO_5042839667" evidence="5">
    <location>
        <begin position="18"/>
        <end position="423"/>
    </location>
</feature>
<dbReference type="Gene3D" id="3.20.20.80">
    <property type="entry name" value="Glycosidases"/>
    <property type="match status" value="1"/>
</dbReference>
<sequence>MLLAIVVVIIPFTPVAAAQTNPALPLKSSSRWILDANDRRVKMRCVNWAGHMEANVPEGLHKQSIDDLAGWIAAAGFNCVRLTYSIDHALNPGLKVSDSFAAAAAAAGVPAQSMQSLFASAVDKNPFLADNATTTSDVFGRVIDTLWEGHGIMTILDNHVSRASWCCDLTDGNGWWDTAFGYNSWNSRFFHTGDWLAGLEAMAAWAAQGHEGVVAMSLRNEMRQFLLQDLNGGGADWYDYVGQAGRLVHQTNPDVLIIVGGVASATDLTHLRTTKMLDTSGWPGKNVWEFHAYSFTVTFPDPLDNCDVVKAEYGAFAGFVLEQGKAYTGPLILSEFGVGMTGGSSDNNGLVPQDSSYLNCLVSYMTNNDADWAVWALMGSYYVRDGQVDYDEGYGILNHDWSDWRNPAFKGMLGDMWKATQGP</sequence>
<dbReference type="PANTHER" id="PTHR31263">
    <property type="entry name" value="CELLULASE FAMILY PROTEIN (AFU_ORTHOLOGUE AFUA_5G14560)"/>
    <property type="match status" value="1"/>
</dbReference>
<dbReference type="EMBL" id="MU853760">
    <property type="protein sequence ID" value="KAK3944243.1"/>
    <property type="molecule type" value="Genomic_DNA"/>
</dbReference>
<evidence type="ECO:0000313" key="7">
    <source>
        <dbReference type="EMBL" id="KAK3944243.1"/>
    </source>
</evidence>
<dbReference type="SUPFAM" id="SSF51445">
    <property type="entry name" value="(Trans)glycosidases"/>
    <property type="match status" value="1"/>
</dbReference>
<comment type="caution">
    <text evidence="7">The sequence shown here is derived from an EMBL/GenBank/DDBJ whole genome shotgun (WGS) entry which is preliminary data.</text>
</comment>